<evidence type="ECO:0000259" key="9">
    <source>
        <dbReference type="Pfam" id="PF25963"/>
    </source>
</evidence>
<dbReference type="InterPro" id="IPR058634">
    <property type="entry name" value="AaeA-lik-b-barrel"/>
</dbReference>
<comment type="subcellular location">
    <subcellularLocation>
        <location evidence="1">Membrane</location>
        <topology evidence="1">Single-pass membrane protein</topology>
    </subcellularLocation>
</comment>
<dbReference type="AlphaFoldDB" id="A0A0R3KY97"/>
<feature type="domain" description="p-hydroxybenzoic acid efflux pump subunit AaeA-like beta-barrel" evidence="9">
    <location>
        <begin position="191"/>
        <end position="286"/>
    </location>
</feature>
<evidence type="ECO:0000256" key="6">
    <source>
        <dbReference type="SAM" id="Phobius"/>
    </source>
</evidence>
<evidence type="ECO:0000313" key="10">
    <source>
        <dbReference type="EMBL" id="KRQ98098.1"/>
    </source>
</evidence>
<keyword evidence="3 6" id="KW-0812">Transmembrane</keyword>
<evidence type="ECO:0000256" key="3">
    <source>
        <dbReference type="ARBA" id="ARBA00022692"/>
    </source>
</evidence>
<keyword evidence="11" id="KW-1185">Reference proteome</keyword>
<accession>A0A0R3KY97</accession>
<evidence type="ECO:0000256" key="5">
    <source>
        <dbReference type="ARBA" id="ARBA00023136"/>
    </source>
</evidence>
<evidence type="ECO:0000313" key="11">
    <source>
        <dbReference type="Proteomes" id="UP000051913"/>
    </source>
</evidence>
<comment type="caution">
    <text evidence="10">The sequence shown here is derived from an EMBL/GenBank/DDBJ whole genome shotgun (WGS) entry which is preliminary data.</text>
</comment>
<dbReference type="Gene3D" id="2.40.50.100">
    <property type="match status" value="1"/>
</dbReference>
<feature type="domain" description="Multidrug resistance protein MdtA-like barrel-sandwich hybrid" evidence="8">
    <location>
        <begin position="47"/>
        <end position="185"/>
    </location>
</feature>
<dbReference type="RefSeq" id="WP_057854288.1">
    <property type="nucleotide sequence ID" value="NZ_LLXX01000179.1"/>
</dbReference>
<dbReference type="NCBIfam" id="TIGR01730">
    <property type="entry name" value="RND_mfp"/>
    <property type="match status" value="1"/>
</dbReference>
<gene>
    <name evidence="10" type="ORF">CP49_30165</name>
</gene>
<keyword evidence="4 6" id="KW-1133">Transmembrane helix</keyword>
<dbReference type="Proteomes" id="UP000051913">
    <property type="component" value="Unassembled WGS sequence"/>
</dbReference>
<evidence type="ECO:0000256" key="1">
    <source>
        <dbReference type="ARBA" id="ARBA00004167"/>
    </source>
</evidence>
<dbReference type="GO" id="GO:0016020">
    <property type="term" value="C:membrane"/>
    <property type="evidence" value="ECO:0007669"/>
    <property type="project" value="InterPro"/>
</dbReference>
<proteinExistence type="inferred from homology"/>
<comment type="similarity">
    <text evidence="2">Belongs to the membrane fusion protein (MFP) (TC 8.A.1) family.</text>
</comment>
<organism evidence="10 11">
    <name type="scientific">Bradyrhizobium valentinum</name>
    <dbReference type="NCBI Taxonomy" id="1518501"/>
    <lineage>
        <taxon>Bacteria</taxon>
        <taxon>Pseudomonadati</taxon>
        <taxon>Pseudomonadota</taxon>
        <taxon>Alphaproteobacteria</taxon>
        <taxon>Hyphomicrobiales</taxon>
        <taxon>Nitrobacteraceae</taxon>
        <taxon>Bradyrhizobium</taxon>
    </lineage>
</organism>
<dbReference type="PANTHER" id="PTHR30367:SF12">
    <property type="entry name" value="P-HYDROXYBENZOIC ACID EFFLUX PUMP SUBUNIT AAEA"/>
    <property type="match status" value="1"/>
</dbReference>
<keyword evidence="5 6" id="KW-0472">Membrane</keyword>
<evidence type="ECO:0000259" key="7">
    <source>
        <dbReference type="Pfam" id="PF25876"/>
    </source>
</evidence>
<dbReference type="InterPro" id="IPR058625">
    <property type="entry name" value="MdtA-like_BSH"/>
</dbReference>
<dbReference type="Pfam" id="PF25963">
    <property type="entry name" value="Beta-barrel_AAEA"/>
    <property type="match status" value="1"/>
</dbReference>
<dbReference type="InterPro" id="IPR006143">
    <property type="entry name" value="RND_pump_MFP"/>
</dbReference>
<evidence type="ECO:0000259" key="8">
    <source>
        <dbReference type="Pfam" id="PF25917"/>
    </source>
</evidence>
<dbReference type="SUPFAM" id="SSF111369">
    <property type="entry name" value="HlyD-like secretion proteins"/>
    <property type="match status" value="1"/>
</dbReference>
<dbReference type="InterPro" id="IPR050393">
    <property type="entry name" value="MFP_Efflux_Pump"/>
</dbReference>
<dbReference type="PANTHER" id="PTHR30367">
    <property type="entry name" value="P-HYDROXYBENZOIC ACID EFFLUX PUMP SUBUNIT AAEA-RELATED"/>
    <property type="match status" value="1"/>
</dbReference>
<feature type="transmembrane region" description="Helical" evidence="6">
    <location>
        <begin position="12"/>
        <end position="29"/>
    </location>
</feature>
<dbReference type="EMBL" id="LLXX01000179">
    <property type="protein sequence ID" value="KRQ98098.1"/>
    <property type="molecule type" value="Genomic_DNA"/>
</dbReference>
<dbReference type="Gene3D" id="2.40.30.170">
    <property type="match status" value="1"/>
</dbReference>
<reference evidence="10 11" key="1">
    <citation type="submission" date="2014-03" db="EMBL/GenBank/DDBJ databases">
        <title>Bradyrhizobium valentinum sp. nov., isolated from effective nodules of Lupinus mariae-josephae, a lupine endemic of basic-lime soils in Eastern Spain.</title>
        <authorList>
            <person name="Duran D."/>
            <person name="Rey L."/>
            <person name="Navarro A."/>
            <person name="Busquets A."/>
            <person name="Imperial J."/>
            <person name="Ruiz-Argueso T."/>
        </authorList>
    </citation>
    <scope>NUCLEOTIDE SEQUENCE [LARGE SCALE GENOMIC DNA]</scope>
    <source>
        <strain evidence="10 11">LmjM3</strain>
    </source>
</reference>
<sequence>MKAVLNSLRRFSLTGVVVLVALWAGYRLWDYYMDAPWTRDGHVRADVVPIAPDVSGFVIEVLVRDNQQVQRGDVLFRIDRARYDIALKQAEAVLLGKRAMLDQANADLKRYSALTPGVVVSTQRMDQVIAIQGSAQAAHDQAVADLGLAKLNLERSEVHASVNGVVTNMELRPGTYLTPGKGVMALLDSDTLRVEGYFEETKLPRIHPGDAVNVRLLGSNHMLPGRVESVAAGIEDRDRSNGATLLANVNPTFNWVRLAQRVPVRIALDSTGRNELVAGATATVEVLGSAPREVRNDAQDKPKTSQRLACLAVQAALGPSSLCN</sequence>
<feature type="domain" description="Multidrug resistance protein MdtA-like alpha-helical hairpin" evidence="7">
    <location>
        <begin position="87"/>
        <end position="154"/>
    </location>
</feature>
<dbReference type="InterPro" id="IPR058624">
    <property type="entry name" value="MdtA-like_HH"/>
</dbReference>
<dbReference type="GO" id="GO:0022857">
    <property type="term" value="F:transmembrane transporter activity"/>
    <property type="evidence" value="ECO:0007669"/>
    <property type="project" value="InterPro"/>
</dbReference>
<evidence type="ECO:0000256" key="2">
    <source>
        <dbReference type="ARBA" id="ARBA00009477"/>
    </source>
</evidence>
<evidence type="ECO:0000256" key="4">
    <source>
        <dbReference type="ARBA" id="ARBA00022989"/>
    </source>
</evidence>
<protein>
    <submittedName>
        <fullName evidence="10">Secretion protein HlyD</fullName>
    </submittedName>
</protein>
<dbReference type="Pfam" id="PF25917">
    <property type="entry name" value="BSH_RND"/>
    <property type="match status" value="1"/>
</dbReference>
<name>A0A0R3KY97_9BRAD</name>
<dbReference type="Pfam" id="PF25876">
    <property type="entry name" value="HH_MFP_RND"/>
    <property type="match status" value="1"/>
</dbReference>